<dbReference type="SUPFAM" id="SSF81296">
    <property type="entry name" value="E set domains"/>
    <property type="match status" value="1"/>
</dbReference>
<dbReference type="InterPro" id="IPR029058">
    <property type="entry name" value="AB_hydrolase_fold"/>
</dbReference>
<evidence type="ECO:0000256" key="4">
    <source>
        <dbReference type="ARBA" id="ARBA00024201"/>
    </source>
</evidence>
<dbReference type="InterPro" id="IPR000801">
    <property type="entry name" value="Esterase-like"/>
</dbReference>
<dbReference type="RefSeq" id="WP_203960848.1">
    <property type="nucleotide sequence ID" value="NZ_AP023355.1"/>
</dbReference>
<evidence type="ECO:0000259" key="5">
    <source>
        <dbReference type="Pfam" id="PF11806"/>
    </source>
</evidence>
<dbReference type="GO" id="GO:0005506">
    <property type="term" value="F:iron ion binding"/>
    <property type="evidence" value="ECO:0007669"/>
    <property type="project" value="InterPro"/>
</dbReference>
<evidence type="ECO:0000313" key="7">
    <source>
        <dbReference type="Proteomes" id="UP000611640"/>
    </source>
</evidence>
<dbReference type="InterPro" id="IPR021764">
    <property type="entry name" value="Enterochelin_esterase_N"/>
</dbReference>
<dbReference type="Gene3D" id="2.60.40.10">
    <property type="entry name" value="Immunoglobulins"/>
    <property type="match status" value="1"/>
</dbReference>
<proteinExistence type="inferred from homology"/>
<dbReference type="Pfam" id="PF11806">
    <property type="entry name" value="Enterochelin_N"/>
    <property type="match status" value="1"/>
</dbReference>
<dbReference type="Pfam" id="PF00756">
    <property type="entry name" value="Esterase"/>
    <property type="match status" value="1"/>
</dbReference>
<dbReference type="Proteomes" id="UP000611640">
    <property type="component" value="Chromosome"/>
</dbReference>
<reference evidence="6 7" key="1">
    <citation type="submission" date="2020-08" db="EMBL/GenBank/DDBJ databases">
        <title>Whole genome shotgun sequence of Actinocatenispora thailandica NBRC 105041.</title>
        <authorList>
            <person name="Komaki H."/>
            <person name="Tamura T."/>
        </authorList>
    </citation>
    <scope>NUCLEOTIDE SEQUENCE [LARGE SCALE GENOMIC DNA]</scope>
    <source>
        <strain evidence="6 7">NBRC 105041</strain>
    </source>
</reference>
<dbReference type="SUPFAM" id="SSF53474">
    <property type="entry name" value="alpha/beta-Hydrolases"/>
    <property type="match status" value="1"/>
</dbReference>
<keyword evidence="3" id="KW-0378">Hydrolase</keyword>
<dbReference type="InterPro" id="IPR013783">
    <property type="entry name" value="Ig-like_fold"/>
</dbReference>
<gene>
    <name evidence="6" type="ORF">Athai_15730</name>
</gene>
<dbReference type="InterPro" id="IPR050583">
    <property type="entry name" value="Mycobacterial_A85_antigen"/>
</dbReference>
<keyword evidence="7" id="KW-1185">Reference proteome</keyword>
<accession>A0A7R7DM50</accession>
<organism evidence="6 7">
    <name type="scientific">Actinocatenispora thailandica</name>
    <dbReference type="NCBI Taxonomy" id="227318"/>
    <lineage>
        <taxon>Bacteria</taxon>
        <taxon>Bacillati</taxon>
        <taxon>Actinomycetota</taxon>
        <taxon>Actinomycetes</taxon>
        <taxon>Micromonosporales</taxon>
        <taxon>Micromonosporaceae</taxon>
        <taxon>Actinocatenispora</taxon>
    </lineage>
</organism>
<dbReference type="Gene3D" id="3.40.50.1820">
    <property type="entry name" value="alpha/beta hydrolase"/>
    <property type="match status" value="1"/>
</dbReference>
<dbReference type="GO" id="GO:0008849">
    <property type="term" value="F:enterochelin esterase activity"/>
    <property type="evidence" value="ECO:0007669"/>
    <property type="project" value="InterPro"/>
</dbReference>
<keyword evidence="2" id="KW-0963">Cytoplasm</keyword>
<sequence length="416" mass="44507">MRPIPGHDPSVAAAERRAASGDPAGAVALWQAAAEAGGPLIGAPDATGTRLPVTFLWRGRADRVVLIGPHDYGDLRRTELTRFPGTDVWHLTLDLPAGGVLSYAFSENDHGDVLDPAAELVSLRGWRPDPLNPRRFRWAANADGAEPDPLGHARSALYLPPARPHPATIARPGVARGQLTMHRMRRRSTGLAHDHRVWVYRPAGDPGTDRHVAVLLDGDCYVAPMLSTPTILDNLIADGSIPPTYAIMVASVDRLAELNGNRTFLRALTDHLMPWAAGRWPISADPARTIVGGSSLGANCAAYAALGAPHRFGAVLSQSGAYQAPAPARFPGGPIRQYAGADGPRLRWHLTVGSWETDPDTRAGADGSLLDANRRLRDVLVAGDHQLRYSEFAGGHDYLCWRDALPDALTALIGAP</sequence>
<name>A0A7R7DM50_9ACTN</name>
<dbReference type="InterPro" id="IPR014756">
    <property type="entry name" value="Ig_E-set"/>
</dbReference>
<evidence type="ECO:0000256" key="1">
    <source>
        <dbReference type="ARBA" id="ARBA00004496"/>
    </source>
</evidence>
<comment type="subcellular location">
    <subcellularLocation>
        <location evidence="1">Cytoplasm</location>
    </subcellularLocation>
</comment>
<dbReference type="PANTHER" id="PTHR48098:SF3">
    <property type="entry name" value="IRON(III) ENTEROBACTIN ESTERASE"/>
    <property type="match status" value="1"/>
</dbReference>
<evidence type="ECO:0000313" key="6">
    <source>
        <dbReference type="EMBL" id="BCJ34070.1"/>
    </source>
</evidence>
<comment type="similarity">
    <text evidence="4">Belongs to the Fes family.</text>
</comment>
<dbReference type="GO" id="GO:0005737">
    <property type="term" value="C:cytoplasm"/>
    <property type="evidence" value="ECO:0007669"/>
    <property type="project" value="UniProtKB-SubCell"/>
</dbReference>
<dbReference type="GO" id="GO:0006826">
    <property type="term" value="P:iron ion transport"/>
    <property type="evidence" value="ECO:0007669"/>
    <property type="project" value="InterPro"/>
</dbReference>
<dbReference type="GO" id="GO:0004553">
    <property type="term" value="F:hydrolase activity, hydrolyzing O-glycosyl compounds"/>
    <property type="evidence" value="ECO:0007669"/>
    <property type="project" value="InterPro"/>
</dbReference>
<dbReference type="EMBL" id="AP023355">
    <property type="protein sequence ID" value="BCJ34070.1"/>
    <property type="molecule type" value="Genomic_DNA"/>
</dbReference>
<protein>
    <recommendedName>
        <fullName evidence="5">Enterochelin esterase N-terminal domain-containing protein</fullName>
    </recommendedName>
</protein>
<evidence type="ECO:0000256" key="3">
    <source>
        <dbReference type="ARBA" id="ARBA00022801"/>
    </source>
</evidence>
<evidence type="ECO:0000256" key="2">
    <source>
        <dbReference type="ARBA" id="ARBA00022490"/>
    </source>
</evidence>
<feature type="domain" description="Enterochelin esterase N-terminal" evidence="5">
    <location>
        <begin position="53"/>
        <end position="166"/>
    </location>
</feature>
<dbReference type="GO" id="GO:0005975">
    <property type="term" value="P:carbohydrate metabolic process"/>
    <property type="evidence" value="ECO:0007669"/>
    <property type="project" value="InterPro"/>
</dbReference>
<dbReference type="AlphaFoldDB" id="A0A7R7DM50"/>
<dbReference type="KEGG" id="atl:Athai_15730"/>
<dbReference type="PANTHER" id="PTHR48098">
    <property type="entry name" value="ENTEROCHELIN ESTERASE-RELATED"/>
    <property type="match status" value="1"/>
</dbReference>